<gene>
    <name evidence="3" type="ORF">Acr_01g0006600</name>
</gene>
<protein>
    <recommendedName>
        <fullName evidence="2">Putative plant transposon protein domain-containing protein</fullName>
    </recommendedName>
</protein>
<feature type="domain" description="Putative plant transposon protein" evidence="2">
    <location>
        <begin position="70"/>
        <end position="252"/>
    </location>
</feature>
<dbReference type="EMBL" id="BJWL01000001">
    <property type="protein sequence ID" value="GFY80851.1"/>
    <property type="molecule type" value="Genomic_DNA"/>
</dbReference>
<name>A0A7J0E2W9_9ERIC</name>
<evidence type="ECO:0000256" key="1">
    <source>
        <dbReference type="SAM" id="MobiDB-lite"/>
    </source>
</evidence>
<evidence type="ECO:0000313" key="4">
    <source>
        <dbReference type="Proteomes" id="UP000585474"/>
    </source>
</evidence>
<feature type="region of interest" description="Disordered" evidence="1">
    <location>
        <begin position="1"/>
        <end position="22"/>
    </location>
</feature>
<comment type="caution">
    <text evidence="3">The sequence shown here is derived from an EMBL/GenBank/DDBJ whole genome shotgun (WGS) entry which is preliminary data.</text>
</comment>
<reference evidence="3 4" key="1">
    <citation type="submission" date="2019-07" db="EMBL/GenBank/DDBJ databases">
        <title>De Novo Assembly of kiwifruit Actinidia rufa.</title>
        <authorList>
            <person name="Sugita-Konishi S."/>
            <person name="Sato K."/>
            <person name="Mori E."/>
            <person name="Abe Y."/>
            <person name="Kisaki G."/>
            <person name="Hamano K."/>
            <person name="Suezawa K."/>
            <person name="Otani M."/>
            <person name="Fukuda T."/>
            <person name="Manabe T."/>
            <person name="Gomi K."/>
            <person name="Tabuchi M."/>
            <person name="Akimitsu K."/>
            <person name="Kataoka I."/>
        </authorList>
    </citation>
    <scope>NUCLEOTIDE SEQUENCE [LARGE SCALE GENOMIC DNA]</scope>
    <source>
        <strain evidence="4">cv. Fuchu</strain>
    </source>
</reference>
<accession>A0A7J0E2W9</accession>
<organism evidence="3 4">
    <name type="scientific">Actinidia rufa</name>
    <dbReference type="NCBI Taxonomy" id="165716"/>
    <lineage>
        <taxon>Eukaryota</taxon>
        <taxon>Viridiplantae</taxon>
        <taxon>Streptophyta</taxon>
        <taxon>Embryophyta</taxon>
        <taxon>Tracheophyta</taxon>
        <taxon>Spermatophyta</taxon>
        <taxon>Magnoliopsida</taxon>
        <taxon>eudicotyledons</taxon>
        <taxon>Gunneridae</taxon>
        <taxon>Pentapetalae</taxon>
        <taxon>asterids</taxon>
        <taxon>Ericales</taxon>
        <taxon>Actinidiaceae</taxon>
        <taxon>Actinidia</taxon>
    </lineage>
</organism>
<dbReference type="Pfam" id="PF20167">
    <property type="entry name" value="Transposase_32"/>
    <property type="match status" value="1"/>
</dbReference>
<sequence length="333" mass="38406">MSTAETGGSSKKSKSKRKENVDYDASRFTGKNEERLYNKVWVRNGAVIERKLNIVALENTGIKFVQNFMSRGWINLTKFKAKSVLTLWQEFMANIKDNRETKKGKGKLCSWVWGKKLKMTPDTFVEIFEIPREKNPNFEFPDVGMTDLAVVSQELLLEGDEWDGEVQCNKTCLKDKYLILFLFSCHSLLPLKHTVSMNTARARLLWVIGIGKSIDLPRIMFLSLYTTHKFEDKKGFVPFTGFLTELFKRSGVHIPLDFIRIEPKRVIDRSFLSRSEGQRKKRKLEAGAYGESSIGMDELKEAILDLGREMNTRMSKYRAEVNTRMTKLEEKSG</sequence>
<evidence type="ECO:0000259" key="2">
    <source>
        <dbReference type="Pfam" id="PF20167"/>
    </source>
</evidence>
<dbReference type="OrthoDB" id="1559178at2759"/>
<keyword evidence="4" id="KW-1185">Reference proteome</keyword>
<dbReference type="InterPro" id="IPR046796">
    <property type="entry name" value="Transposase_32_dom"/>
</dbReference>
<proteinExistence type="predicted"/>
<dbReference type="AlphaFoldDB" id="A0A7J0E2W9"/>
<evidence type="ECO:0000313" key="3">
    <source>
        <dbReference type="EMBL" id="GFY80851.1"/>
    </source>
</evidence>
<dbReference type="Proteomes" id="UP000585474">
    <property type="component" value="Unassembled WGS sequence"/>
</dbReference>